<comment type="caution">
    <text evidence="4">The sequence shown here is derived from an EMBL/GenBank/DDBJ whole genome shotgun (WGS) entry which is preliminary data.</text>
</comment>
<evidence type="ECO:0000256" key="1">
    <source>
        <dbReference type="PIRSR" id="PIRSR601310-1"/>
    </source>
</evidence>
<dbReference type="GO" id="GO:0009117">
    <property type="term" value="P:nucleotide metabolic process"/>
    <property type="evidence" value="ECO:0007669"/>
    <property type="project" value="TreeGrafter"/>
</dbReference>
<proteinExistence type="predicted"/>
<comment type="caution">
    <text evidence="2">Lacks conserved residue(s) required for the propagation of feature annotation.</text>
</comment>
<dbReference type="PRINTS" id="PR00332">
    <property type="entry name" value="HISTRIAD"/>
</dbReference>
<dbReference type="AlphaFoldDB" id="A0A0G0I2R6"/>
<organism evidence="4 5">
    <name type="scientific">Candidatus Shapirobacteria bacterium GW2011_GWE1_38_10</name>
    <dbReference type="NCBI Taxonomy" id="1618488"/>
    <lineage>
        <taxon>Bacteria</taxon>
        <taxon>Candidatus Shapironibacteriota</taxon>
    </lineage>
</organism>
<reference evidence="4 5" key="1">
    <citation type="journal article" date="2015" name="Nature">
        <title>rRNA introns, odd ribosomes, and small enigmatic genomes across a large radiation of phyla.</title>
        <authorList>
            <person name="Brown C.T."/>
            <person name="Hug L.A."/>
            <person name="Thomas B.C."/>
            <person name="Sharon I."/>
            <person name="Castelle C.J."/>
            <person name="Singh A."/>
            <person name="Wilkins M.J."/>
            <person name="Williams K.H."/>
            <person name="Banfield J.F."/>
        </authorList>
    </citation>
    <scope>NUCLEOTIDE SEQUENCE [LARGE SCALE GENOMIC DNA]</scope>
</reference>
<dbReference type="PANTHER" id="PTHR46648:SF1">
    <property type="entry name" value="ADENOSINE 5'-MONOPHOSPHORAMIDASE HNT1"/>
    <property type="match status" value="1"/>
</dbReference>
<dbReference type="Gene3D" id="3.30.428.10">
    <property type="entry name" value="HIT-like"/>
    <property type="match status" value="1"/>
</dbReference>
<dbReference type="Proteomes" id="UP000034231">
    <property type="component" value="Unassembled WGS sequence"/>
</dbReference>
<dbReference type="Pfam" id="PF01230">
    <property type="entry name" value="HIT"/>
    <property type="match status" value="1"/>
</dbReference>
<evidence type="ECO:0000313" key="5">
    <source>
        <dbReference type="Proteomes" id="UP000034231"/>
    </source>
</evidence>
<dbReference type="SUPFAM" id="SSF54197">
    <property type="entry name" value="HIT-like"/>
    <property type="match status" value="1"/>
</dbReference>
<dbReference type="GO" id="GO:0003824">
    <property type="term" value="F:catalytic activity"/>
    <property type="evidence" value="ECO:0007669"/>
    <property type="project" value="InterPro"/>
</dbReference>
<dbReference type="EMBL" id="LBTX01000013">
    <property type="protein sequence ID" value="KKQ49583.1"/>
    <property type="molecule type" value="Genomic_DNA"/>
</dbReference>
<name>A0A0G0I2R6_9BACT</name>
<feature type="active site" description="Tele-AMP-histidine intermediate" evidence="1">
    <location>
        <position position="96"/>
    </location>
</feature>
<protein>
    <submittedName>
        <fullName evidence="4">Histidine triad</fullName>
    </submittedName>
</protein>
<feature type="domain" description="HIT" evidence="3">
    <location>
        <begin position="5"/>
        <end position="109"/>
    </location>
</feature>
<evidence type="ECO:0000259" key="3">
    <source>
        <dbReference type="PROSITE" id="PS51084"/>
    </source>
</evidence>
<evidence type="ECO:0000256" key="2">
    <source>
        <dbReference type="PROSITE-ProRule" id="PRU00464"/>
    </source>
</evidence>
<sequence>MGDCIFCKIIAGTSPAHKIWEDDKHLAFLSIFPNTPGFTVVASKKHLPSYFADNDDQVLADFIVAAKKVAKLIDAGFDDVGRTGLIAEGFGVDHLHLKLFPMHGTKTNEWQQHNSQVEKTFDKYEGYISSHNGPRVNDEELSKIADKIKP</sequence>
<evidence type="ECO:0000313" key="4">
    <source>
        <dbReference type="EMBL" id="KKQ49583.1"/>
    </source>
</evidence>
<dbReference type="InterPro" id="IPR011146">
    <property type="entry name" value="HIT-like"/>
</dbReference>
<dbReference type="InterPro" id="IPR036265">
    <property type="entry name" value="HIT-like_sf"/>
</dbReference>
<dbReference type="PATRIC" id="fig|1618488.3.peg.773"/>
<gene>
    <name evidence="4" type="ORF">US68_C0013G0023</name>
</gene>
<dbReference type="PROSITE" id="PS51084">
    <property type="entry name" value="HIT_2"/>
    <property type="match status" value="1"/>
</dbReference>
<dbReference type="PANTHER" id="PTHR46648">
    <property type="entry name" value="HIT FAMILY PROTEIN 1"/>
    <property type="match status" value="1"/>
</dbReference>
<dbReference type="InterPro" id="IPR001310">
    <property type="entry name" value="Histidine_triad_HIT"/>
</dbReference>
<accession>A0A0G0I2R6</accession>